<proteinExistence type="predicted"/>
<accession>A0A1C7AFT0</accession>
<name>A0A1C7AFT0_9GAMM</name>
<dbReference type="OrthoDB" id="9554460at2"/>
<evidence type="ECO:0000313" key="2">
    <source>
        <dbReference type="Proteomes" id="UP000218899"/>
    </source>
</evidence>
<sequence>MNKFLSQYPLAPENLERDAKRALPYKTMSAEEYAVREGDRWACFSFGEYRYRDPLLDRWVHALDDIVFSPERLKQVREELQAGPIDGP</sequence>
<reference evidence="1 2" key="1">
    <citation type="submission" date="2015-08" db="EMBL/GenBank/DDBJ databases">
        <title>Complete genome sequence of Sulfurifustis variabilis.</title>
        <authorList>
            <person name="Miura A."/>
            <person name="Kojima H."/>
            <person name="Fukui M."/>
        </authorList>
    </citation>
    <scope>NUCLEOTIDE SEQUENCE [LARGE SCALE GENOMIC DNA]</scope>
    <source>
        <strain evidence="2">skN76</strain>
    </source>
</reference>
<gene>
    <name evidence="1" type="ORF">SVA_3718</name>
</gene>
<dbReference type="KEGG" id="sva:SVA_3718"/>
<protein>
    <submittedName>
        <fullName evidence="1">Uncharacterized protein</fullName>
    </submittedName>
</protein>
<dbReference type="AlphaFoldDB" id="A0A1C7AFT0"/>
<dbReference type="Proteomes" id="UP000218899">
    <property type="component" value="Chromosome"/>
</dbReference>
<evidence type="ECO:0000313" key="1">
    <source>
        <dbReference type="EMBL" id="BAU50252.1"/>
    </source>
</evidence>
<dbReference type="EMBL" id="AP014936">
    <property type="protein sequence ID" value="BAU50252.1"/>
    <property type="molecule type" value="Genomic_DNA"/>
</dbReference>
<keyword evidence="2" id="KW-1185">Reference proteome</keyword>
<organism evidence="1 2">
    <name type="scientific">Sulfurifustis variabilis</name>
    <dbReference type="NCBI Taxonomy" id="1675686"/>
    <lineage>
        <taxon>Bacteria</taxon>
        <taxon>Pseudomonadati</taxon>
        <taxon>Pseudomonadota</taxon>
        <taxon>Gammaproteobacteria</taxon>
        <taxon>Acidiferrobacterales</taxon>
        <taxon>Acidiferrobacteraceae</taxon>
        <taxon>Sulfurifustis</taxon>
    </lineage>
</organism>
<dbReference type="RefSeq" id="WP_148665557.1">
    <property type="nucleotide sequence ID" value="NZ_AP014936.1"/>
</dbReference>